<reference evidence="3 4" key="1">
    <citation type="submission" date="2016-10" db="EMBL/GenBank/DDBJ databases">
        <title>Draft genome sequences of four alkaliphilic bacteria belonging to the Anaerobacillus genus.</title>
        <authorList>
            <person name="Bassil N.M."/>
            <person name="Lloyd J.R."/>
        </authorList>
    </citation>
    <scope>NUCLEOTIDE SEQUENCE [LARGE SCALE GENOMIC DNA]</scope>
    <source>
        <strain evidence="3 4">DSM 15340</strain>
    </source>
</reference>
<evidence type="ECO:0000256" key="1">
    <source>
        <dbReference type="ARBA" id="ARBA00022801"/>
    </source>
</evidence>
<protein>
    <submittedName>
        <fullName evidence="3">Thioesterase</fullName>
    </submittedName>
</protein>
<evidence type="ECO:0000259" key="2">
    <source>
        <dbReference type="Pfam" id="PF03061"/>
    </source>
</evidence>
<gene>
    <name evidence="3" type="ORF">BKP35_10125</name>
</gene>
<keyword evidence="4" id="KW-1185">Reference proteome</keyword>
<dbReference type="InterPro" id="IPR006683">
    <property type="entry name" value="Thioestr_dom"/>
</dbReference>
<dbReference type="SUPFAM" id="SSF54637">
    <property type="entry name" value="Thioesterase/thiol ester dehydrase-isomerase"/>
    <property type="match status" value="1"/>
</dbReference>
<dbReference type="Gene3D" id="3.10.129.10">
    <property type="entry name" value="Hotdog Thioesterase"/>
    <property type="match status" value="1"/>
</dbReference>
<dbReference type="Proteomes" id="UP000180098">
    <property type="component" value="Unassembled WGS sequence"/>
</dbReference>
<dbReference type="OrthoDB" id="328435at2"/>
<dbReference type="RefSeq" id="WP_071313218.1">
    <property type="nucleotide sequence ID" value="NZ_MLQQ01000018.1"/>
</dbReference>
<dbReference type="InterPro" id="IPR003736">
    <property type="entry name" value="PAAI_dom"/>
</dbReference>
<dbReference type="Pfam" id="PF03061">
    <property type="entry name" value="4HBT"/>
    <property type="match status" value="1"/>
</dbReference>
<sequence length="143" mass="16307">MDKEKLRKQFEHALETHQEGTGELFMYSLLNFDFEYDEENEVVRIEAPISELMFNPIGFIHGGMITYIADTAMGHLCAAFAERPGVSLELKTQFFRTAKSGKIFAEASFLKKGRKAQFVECLLKDDQERLLAKATATFLSIEE</sequence>
<dbReference type="PANTHER" id="PTHR43240">
    <property type="entry name" value="1,4-DIHYDROXY-2-NAPHTHOYL-COA THIOESTERASE 1"/>
    <property type="match status" value="1"/>
</dbReference>
<feature type="domain" description="Thioesterase" evidence="2">
    <location>
        <begin position="58"/>
        <end position="131"/>
    </location>
</feature>
<evidence type="ECO:0000313" key="4">
    <source>
        <dbReference type="Proteomes" id="UP000180098"/>
    </source>
</evidence>
<evidence type="ECO:0000313" key="3">
    <source>
        <dbReference type="EMBL" id="OIJ12911.1"/>
    </source>
</evidence>
<dbReference type="GO" id="GO:0016289">
    <property type="term" value="F:acyl-CoA hydrolase activity"/>
    <property type="evidence" value="ECO:0007669"/>
    <property type="project" value="UniProtKB-ARBA"/>
</dbReference>
<accession>A0A1S2LKF6</accession>
<dbReference type="InterPro" id="IPR029069">
    <property type="entry name" value="HotDog_dom_sf"/>
</dbReference>
<dbReference type="NCBIfam" id="TIGR00369">
    <property type="entry name" value="unchar_dom_1"/>
    <property type="match status" value="1"/>
</dbReference>
<keyword evidence="1" id="KW-0378">Hydrolase</keyword>
<comment type="caution">
    <text evidence="3">The sequence shown here is derived from an EMBL/GenBank/DDBJ whole genome shotgun (WGS) entry which is preliminary data.</text>
</comment>
<name>A0A1S2LKF6_9BACI</name>
<dbReference type="AlphaFoldDB" id="A0A1S2LKF6"/>
<proteinExistence type="predicted"/>
<dbReference type="EMBL" id="MLQQ01000018">
    <property type="protein sequence ID" value="OIJ12911.1"/>
    <property type="molecule type" value="Genomic_DNA"/>
</dbReference>
<organism evidence="3 4">
    <name type="scientific">Anaerobacillus arseniciselenatis</name>
    <dbReference type="NCBI Taxonomy" id="85682"/>
    <lineage>
        <taxon>Bacteria</taxon>
        <taxon>Bacillati</taxon>
        <taxon>Bacillota</taxon>
        <taxon>Bacilli</taxon>
        <taxon>Bacillales</taxon>
        <taxon>Bacillaceae</taxon>
        <taxon>Anaerobacillus</taxon>
    </lineage>
</organism>
<dbReference type="CDD" id="cd03443">
    <property type="entry name" value="PaaI_thioesterase"/>
    <property type="match status" value="1"/>
</dbReference>